<dbReference type="GO" id="GO:0005975">
    <property type="term" value="P:carbohydrate metabolic process"/>
    <property type="evidence" value="ECO:0007669"/>
    <property type="project" value="InterPro"/>
</dbReference>
<feature type="non-terminal residue" evidence="1">
    <location>
        <position position="253"/>
    </location>
</feature>
<protein>
    <submittedName>
        <fullName evidence="1">Uncharacterized protein</fullName>
    </submittedName>
</protein>
<comment type="caution">
    <text evidence="1">The sequence shown here is derived from an EMBL/GenBank/DDBJ whole genome shotgun (WGS) entry which is preliminary data.</text>
</comment>
<dbReference type="SUPFAM" id="SSF74650">
    <property type="entry name" value="Galactose mutarotase-like"/>
    <property type="match status" value="1"/>
</dbReference>
<organism evidence="1">
    <name type="scientific">marine sediment metagenome</name>
    <dbReference type="NCBI Taxonomy" id="412755"/>
    <lineage>
        <taxon>unclassified sequences</taxon>
        <taxon>metagenomes</taxon>
        <taxon>ecological metagenomes</taxon>
    </lineage>
</organism>
<dbReference type="InterPro" id="IPR008183">
    <property type="entry name" value="Aldose_1/G6P_1-epimerase"/>
</dbReference>
<dbReference type="EMBL" id="BARW01028803">
    <property type="protein sequence ID" value="GAJ15789.1"/>
    <property type="molecule type" value="Genomic_DNA"/>
</dbReference>
<dbReference type="Pfam" id="PF01263">
    <property type="entry name" value="Aldose_epim"/>
    <property type="match status" value="1"/>
</dbReference>
<reference evidence="1" key="1">
    <citation type="journal article" date="2014" name="Front. Microbiol.">
        <title>High frequency of phylogenetically diverse reductive dehalogenase-homologous genes in deep subseafloor sedimentary metagenomes.</title>
        <authorList>
            <person name="Kawai M."/>
            <person name="Futagami T."/>
            <person name="Toyoda A."/>
            <person name="Takaki Y."/>
            <person name="Nishi S."/>
            <person name="Hori S."/>
            <person name="Arai W."/>
            <person name="Tsubouchi T."/>
            <person name="Morono Y."/>
            <person name="Uchiyama I."/>
            <person name="Ito T."/>
            <person name="Fujiyama A."/>
            <person name="Inagaki F."/>
            <person name="Takami H."/>
        </authorList>
    </citation>
    <scope>NUCLEOTIDE SEQUENCE</scope>
    <source>
        <strain evidence="1">Expedition CK06-06</strain>
    </source>
</reference>
<dbReference type="InterPro" id="IPR011013">
    <property type="entry name" value="Gal_mutarotase_sf_dom"/>
</dbReference>
<dbReference type="InterPro" id="IPR014718">
    <property type="entry name" value="GH-type_carb-bd"/>
</dbReference>
<gene>
    <name evidence="1" type="ORF">S12H4_46420</name>
</gene>
<dbReference type="GO" id="GO:0030246">
    <property type="term" value="F:carbohydrate binding"/>
    <property type="evidence" value="ECO:0007669"/>
    <property type="project" value="InterPro"/>
</dbReference>
<dbReference type="GO" id="GO:0016853">
    <property type="term" value="F:isomerase activity"/>
    <property type="evidence" value="ECO:0007669"/>
    <property type="project" value="InterPro"/>
</dbReference>
<sequence length="253" mass="28334">LTYRLTPNDEIREYYPFDFQLDITYQLTGNELTMTFAITNTEKNRDIYFCFGWHPGFKAPIVDGKGKKTDCQILFKKGTYTKYHNNEACRRSGGDFDFAVGDGVVFVGVGYDEQGGGVGDKVIDDGVQDGLPVVVFFAVYYADTVGQVLDFPCYFKACVFGIAGVAEVAHHEKQFTDEVEFVCDFDQAVTARSYLLVFELDSAVFQVSAFFLDGMIAVVGQKREWEILAPQFLNKFSASGKRCLSGQEHAVYV</sequence>
<accession>X1UE53</accession>
<dbReference type="AlphaFoldDB" id="X1UE53"/>
<dbReference type="Gene3D" id="2.70.98.10">
    <property type="match status" value="1"/>
</dbReference>
<evidence type="ECO:0000313" key="1">
    <source>
        <dbReference type="EMBL" id="GAJ15789.1"/>
    </source>
</evidence>
<feature type="non-terminal residue" evidence="1">
    <location>
        <position position="1"/>
    </location>
</feature>
<name>X1UE53_9ZZZZ</name>
<proteinExistence type="predicted"/>